<evidence type="ECO:0000256" key="1">
    <source>
        <dbReference type="ARBA" id="ARBA00004123"/>
    </source>
</evidence>
<dbReference type="GO" id="GO:0006351">
    <property type="term" value="P:DNA-templated transcription"/>
    <property type="evidence" value="ECO:0007669"/>
    <property type="project" value="InterPro"/>
</dbReference>
<protein>
    <recommendedName>
        <fullName evidence="6">Xylanolytic transcriptional activator regulatory domain-containing protein</fullName>
    </recommendedName>
</protein>
<reference evidence="7" key="1">
    <citation type="journal article" date="2020" name="Stud. Mycol.">
        <title>101 Dothideomycetes genomes: a test case for predicting lifestyles and emergence of pathogens.</title>
        <authorList>
            <person name="Haridas S."/>
            <person name="Albert R."/>
            <person name="Binder M."/>
            <person name="Bloem J."/>
            <person name="Labutti K."/>
            <person name="Salamov A."/>
            <person name="Andreopoulos B."/>
            <person name="Baker S."/>
            <person name="Barry K."/>
            <person name="Bills G."/>
            <person name="Bluhm B."/>
            <person name="Cannon C."/>
            <person name="Castanera R."/>
            <person name="Culley D."/>
            <person name="Daum C."/>
            <person name="Ezra D."/>
            <person name="Gonzalez J."/>
            <person name="Henrissat B."/>
            <person name="Kuo A."/>
            <person name="Liang C."/>
            <person name="Lipzen A."/>
            <person name="Lutzoni F."/>
            <person name="Magnuson J."/>
            <person name="Mondo S."/>
            <person name="Nolan M."/>
            <person name="Ohm R."/>
            <person name="Pangilinan J."/>
            <person name="Park H.-J."/>
            <person name="Ramirez L."/>
            <person name="Alfaro M."/>
            <person name="Sun H."/>
            <person name="Tritt A."/>
            <person name="Yoshinaga Y."/>
            <person name="Zwiers L.-H."/>
            <person name="Turgeon B."/>
            <person name="Goodwin S."/>
            <person name="Spatafora J."/>
            <person name="Crous P."/>
            <person name="Grigoriev I."/>
        </authorList>
    </citation>
    <scope>NUCLEOTIDE SEQUENCE</scope>
    <source>
        <strain evidence="7">CBS 122681</strain>
    </source>
</reference>
<dbReference type="SMART" id="SM00906">
    <property type="entry name" value="Fungal_trans"/>
    <property type="match status" value="1"/>
</dbReference>
<name>A0A6A6T3G1_9PLEO</name>
<evidence type="ECO:0000313" key="7">
    <source>
        <dbReference type="EMBL" id="KAF2653338.1"/>
    </source>
</evidence>
<keyword evidence="2" id="KW-0479">Metal-binding</keyword>
<dbReference type="CDD" id="cd12148">
    <property type="entry name" value="fungal_TF_MHR"/>
    <property type="match status" value="1"/>
</dbReference>
<evidence type="ECO:0000256" key="2">
    <source>
        <dbReference type="ARBA" id="ARBA00022723"/>
    </source>
</evidence>
<dbReference type="PANTHER" id="PTHR47338:SF10">
    <property type="entry name" value="TRANSCRIPTION FACTOR DOMAIN-CONTAINING PROTEIN-RELATED"/>
    <property type="match status" value="1"/>
</dbReference>
<dbReference type="GO" id="GO:0000981">
    <property type="term" value="F:DNA-binding transcription factor activity, RNA polymerase II-specific"/>
    <property type="evidence" value="ECO:0007669"/>
    <property type="project" value="InterPro"/>
</dbReference>
<keyword evidence="5" id="KW-0539">Nucleus</keyword>
<accession>A0A6A6T3G1</accession>
<dbReference type="EMBL" id="MU004383">
    <property type="protein sequence ID" value="KAF2653338.1"/>
    <property type="molecule type" value="Genomic_DNA"/>
</dbReference>
<sequence length="465" mass="52879">MVTIGENIGNIGLPSDAVVIELVNLFFEHWYHAFPCFHKTTFLQQVQSRSVHFEAPSLLYAMCAIAAINHPEQSVRDQHMNWHEMAKFEYEMTGKDPQPAIRIVQTALLILRHASSIGDYSSGWLFIGKAWRQACALGLNRVDSDDEAFYGISYPRPKRPVEKEEYRRTLWLLFMTDRSLSWPTGWPQSIDDRQFKVNVPVADNVFQVMTLETETANSRTIPFVRNLNSLLATSSLATSPLNMFHYVIIAHVLLGRVTEQIHSLHDTPDSPNYAQECNDLSAHLVKFRLSLPRATTSVLEALPENRGYVLWLNVTINTMAILLHYRCAKLVDEAEAHQQFMRAVAAARNAAQMVKDTSLISTDLLLSAHLGSSLYISACVLVIQWKLCGDESLKADIDLFCLVFERFREKYAKLGHKFKSALDYDLKRSTESISDLRERGFRGLLADCSKWRAVMGTRSEQDLGY</sequence>
<organism evidence="7 8">
    <name type="scientific">Lophiostoma macrostomum CBS 122681</name>
    <dbReference type="NCBI Taxonomy" id="1314788"/>
    <lineage>
        <taxon>Eukaryota</taxon>
        <taxon>Fungi</taxon>
        <taxon>Dikarya</taxon>
        <taxon>Ascomycota</taxon>
        <taxon>Pezizomycotina</taxon>
        <taxon>Dothideomycetes</taxon>
        <taxon>Pleosporomycetidae</taxon>
        <taxon>Pleosporales</taxon>
        <taxon>Lophiostomataceae</taxon>
        <taxon>Lophiostoma</taxon>
    </lineage>
</organism>
<evidence type="ECO:0000256" key="3">
    <source>
        <dbReference type="ARBA" id="ARBA00023015"/>
    </source>
</evidence>
<dbReference type="Proteomes" id="UP000799324">
    <property type="component" value="Unassembled WGS sequence"/>
</dbReference>
<dbReference type="GO" id="GO:0003677">
    <property type="term" value="F:DNA binding"/>
    <property type="evidence" value="ECO:0007669"/>
    <property type="project" value="InterPro"/>
</dbReference>
<comment type="subcellular location">
    <subcellularLocation>
        <location evidence="1">Nucleus</location>
    </subcellularLocation>
</comment>
<evidence type="ECO:0000313" key="8">
    <source>
        <dbReference type="Proteomes" id="UP000799324"/>
    </source>
</evidence>
<dbReference type="PANTHER" id="PTHR47338">
    <property type="entry name" value="ZN(II)2CYS6 TRANSCRIPTION FACTOR (EUROFUNG)-RELATED"/>
    <property type="match status" value="1"/>
</dbReference>
<dbReference type="AlphaFoldDB" id="A0A6A6T3G1"/>
<gene>
    <name evidence="7" type="ORF">K491DRAFT_603079</name>
</gene>
<keyword evidence="3" id="KW-0805">Transcription regulation</keyword>
<evidence type="ECO:0000256" key="5">
    <source>
        <dbReference type="ARBA" id="ARBA00023242"/>
    </source>
</evidence>
<dbReference type="GO" id="GO:0005634">
    <property type="term" value="C:nucleus"/>
    <property type="evidence" value="ECO:0007669"/>
    <property type="project" value="UniProtKB-SubCell"/>
</dbReference>
<keyword evidence="8" id="KW-1185">Reference proteome</keyword>
<dbReference type="OrthoDB" id="2943660at2759"/>
<feature type="domain" description="Xylanolytic transcriptional activator regulatory" evidence="6">
    <location>
        <begin position="123"/>
        <end position="206"/>
    </location>
</feature>
<dbReference type="InterPro" id="IPR007219">
    <property type="entry name" value="XnlR_reg_dom"/>
</dbReference>
<evidence type="ECO:0000256" key="4">
    <source>
        <dbReference type="ARBA" id="ARBA00023163"/>
    </source>
</evidence>
<dbReference type="Pfam" id="PF04082">
    <property type="entry name" value="Fungal_trans"/>
    <property type="match status" value="1"/>
</dbReference>
<evidence type="ECO:0000259" key="6">
    <source>
        <dbReference type="SMART" id="SM00906"/>
    </source>
</evidence>
<dbReference type="GO" id="GO:0008270">
    <property type="term" value="F:zinc ion binding"/>
    <property type="evidence" value="ECO:0007669"/>
    <property type="project" value="InterPro"/>
</dbReference>
<keyword evidence="4" id="KW-0804">Transcription</keyword>
<proteinExistence type="predicted"/>
<dbReference type="InterPro" id="IPR050815">
    <property type="entry name" value="TF_fung"/>
</dbReference>